<dbReference type="AlphaFoldDB" id="A0A080NV21"/>
<evidence type="ECO:0000259" key="3">
    <source>
        <dbReference type="PROSITE" id="PS51096"/>
    </source>
</evidence>
<organism evidence="5 6">
    <name type="scientific">Delftia acidovorans</name>
    <name type="common">Pseudomonas acidovorans</name>
    <name type="synonym">Comamonas acidovorans</name>
    <dbReference type="NCBI Taxonomy" id="80866"/>
    <lineage>
        <taxon>Bacteria</taxon>
        <taxon>Pseudomonadati</taxon>
        <taxon>Pseudomonadota</taxon>
        <taxon>Betaproteobacteria</taxon>
        <taxon>Burkholderiales</taxon>
        <taxon>Comamonadaceae</taxon>
        <taxon>Delftia</taxon>
    </lineage>
</organism>
<dbReference type="Pfam" id="PF03610">
    <property type="entry name" value="EIIA-man"/>
    <property type="match status" value="1"/>
</dbReference>
<sequence length="153" mass="16407">MTTRILLFTHAPLAHALRECALHVFADSAEDVLALDVPAQEPPEATLMRAEQLLEDHGGLVALPTLVLTDLFGATPCNVAQRLVAQLPAGRLVAGVNLPMLLRSIGYRHEALEAVAERALAGGSHGVMQVGVNTPQNQSPRPSNDQDPYNHQQ</sequence>
<reference evidence="4" key="2">
    <citation type="submission" date="2023-11" db="EMBL/GenBank/DDBJ databases">
        <title>Identification and selenium tolerance of Delftia acidovorans R3-25.</title>
        <authorList>
            <person name="Zhang S."/>
            <person name="Liu Y."/>
            <person name="Guo Y."/>
        </authorList>
    </citation>
    <scope>NUCLEOTIDE SEQUENCE</scope>
    <source>
        <strain evidence="4">R3-25</strain>
    </source>
</reference>
<dbReference type="GO" id="GO:0016020">
    <property type="term" value="C:membrane"/>
    <property type="evidence" value="ECO:0007669"/>
    <property type="project" value="InterPro"/>
</dbReference>
<dbReference type="RefSeq" id="WP_170962107.1">
    <property type="nucleotide sequence ID" value="NZ_CAGKLB010000070.1"/>
</dbReference>
<dbReference type="EMBL" id="CP065668">
    <property type="protein sequence ID" value="QPS07032.1"/>
    <property type="molecule type" value="Genomic_DNA"/>
</dbReference>
<keyword evidence="1" id="KW-0808">Transferase</keyword>
<reference evidence="5 6" key="1">
    <citation type="submission" date="2020-12" db="EMBL/GenBank/DDBJ databases">
        <title>FDA dAtabase for Regulatory Grade micrObial Sequences (FDA-ARGOS): Supporting development and validation of Infectious Disease Dx tests.</title>
        <authorList>
            <person name="Sproer C."/>
            <person name="Gronow S."/>
            <person name="Severitt S."/>
            <person name="Schroder I."/>
            <person name="Tallon L."/>
            <person name="Sadzewicz L."/>
            <person name="Zhao X."/>
            <person name="Boylan J."/>
            <person name="Ott S."/>
            <person name="Bowen H."/>
            <person name="Vavikolanu K."/>
            <person name="Mehta A."/>
            <person name="Aluvathingal J."/>
            <person name="Nadendla S."/>
            <person name="Lowell S."/>
            <person name="Myers T."/>
            <person name="Yan Y."/>
            <person name="Sichtig H."/>
        </authorList>
    </citation>
    <scope>NUCLEOTIDE SEQUENCE [LARGE SCALE GENOMIC DNA]</scope>
    <source>
        <strain evidence="5 6">FDAARGOS_909</strain>
    </source>
</reference>
<evidence type="ECO:0000256" key="1">
    <source>
        <dbReference type="ARBA" id="ARBA00022679"/>
    </source>
</evidence>
<dbReference type="GO" id="GO:0009401">
    <property type="term" value="P:phosphoenolpyruvate-dependent sugar phosphotransferase system"/>
    <property type="evidence" value="ECO:0007669"/>
    <property type="project" value="InterPro"/>
</dbReference>
<gene>
    <name evidence="5" type="ORF">I6G66_22430</name>
    <name evidence="4" type="ORF">SGN30_29575</name>
</gene>
<dbReference type="EMBL" id="JAWWMZ010000018">
    <property type="protein sequence ID" value="MDX4957592.1"/>
    <property type="molecule type" value="Genomic_DNA"/>
</dbReference>
<dbReference type="PANTHER" id="PTHR33799">
    <property type="entry name" value="PTS PERMEASE-RELATED-RELATED"/>
    <property type="match status" value="1"/>
</dbReference>
<evidence type="ECO:0000313" key="5">
    <source>
        <dbReference type="EMBL" id="QPS07032.1"/>
    </source>
</evidence>
<accession>A0A080NV21</accession>
<protein>
    <submittedName>
        <fullName evidence="5">PTS fructose transporter subunit IIA</fullName>
    </submittedName>
</protein>
<dbReference type="GeneID" id="24119585"/>
<dbReference type="Proteomes" id="UP000594778">
    <property type="component" value="Chromosome"/>
</dbReference>
<name>A0A080NV21_DELAC</name>
<dbReference type="SUPFAM" id="SSF53062">
    <property type="entry name" value="PTS system fructose IIA component-like"/>
    <property type="match status" value="1"/>
</dbReference>
<proteinExistence type="predicted"/>
<dbReference type="InterPro" id="IPR036662">
    <property type="entry name" value="PTS_EIIA_man-typ_sf"/>
</dbReference>
<evidence type="ECO:0000256" key="2">
    <source>
        <dbReference type="SAM" id="MobiDB-lite"/>
    </source>
</evidence>
<dbReference type="Gene3D" id="3.40.50.510">
    <property type="entry name" value="Phosphotransferase system, mannose-type IIA component"/>
    <property type="match status" value="1"/>
</dbReference>
<dbReference type="Proteomes" id="UP001287445">
    <property type="component" value="Unassembled WGS sequence"/>
</dbReference>
<dbReference type="GO" id="GO:0016740">
    <property type="term" value="F:transferase activity"/>
    <property type="evidence" value="ECO:0007669"/>
    <property type="project" value="UniProtKB-KW"/>
</dbReference>
<feature type="compositionally biased region" description="Polar residues" evidence="2">
    <location>
        <begin position="131"/>
        <end position="153"/>
    </location>
</feature>
<evidence type="ECO:0000313" key="4">
    <source>
        <dbReference type="EMBL" id="MDX4957592.1"/>
    </source>
</evidence>
<dbReference type="InterPro" id="IPR004701">
    <property type="entry name" value="PTS_EIIA_man-typ"/>
</dbReference>
<feature type="domain" description="PTS EIIA type-4" evidence="3">
    <location>
        <begin position="2"/>
        <end position="127"/>
    </location>
</feature>
<dbReference type="PANTHER" id="PTHR33799:SF1">
    <property type="entry name" value="PTS SYSTEM MANNOSE-SPECIFIC EIIAB COMPONENT-RELATED"/>
    <property type="match status" value="1"/>
</dbReference>
<dbReference type="InterPro" id="IPR051471">
    <property type="entry name" value="Bacterial_PTS_sugar_comp"/>
</dbReference>
<feature type="region of interest" description="Disordered" evidence="2">
    <location>
        <begin position="127"/>
        <end position="153"/>
    </location>
</feature>
<evidence type="ECO:0000313" key="6">
    <source>
        <dbReference type="Proteomes" id="UP000594778"/>
    </source>
</evidence>
<dbReference type="PROSITE" id="PS51096">
    <property type="entry name" value="PTS_EIIA_TYPE_4"/>
    <property type="match status" value="1"/>
</dbReference>